<reference evidence="2" key="2">
    <citation type="submission" date="2015-07" db="EMBL/GenBank/DDBJ databases">
        <title>The genome sequence of Plasmodium falciparum RAJ116.</title>
        <authorList>
            <consortium name="The Broad Institute Genome Sequencing Platform"/>
            <person name="Volkman S.K."/>
            <person name="Neafsey D.E."/>
            <person name="Dash A.P."/>
            <person name="Chitnis C.E."/>
            <person name="Hartl D.L."/>
            <person name="Young S.K."/>
            <person name="Kodira C.D."/>
            <person name="Zeng Q."/>
            <person name="Koehrsen M."/>
            <person name="Godfrey P."/>
            <person name="Alvarado L."/>
            <person name="Berlin A."/>
            <person name="Borenstein D."/>
            <person name="Chen Z."/>
            <person name="Engels R."/>
            <person name="Freedman E."/>
            <person name="Gellesch M."/>
            <person name="Goldberg J."/>
            <person name="Griggs A."/>
            <person name="Gujja S."/>
            <person name="Heiman D."/>
            <person name="Hepburn T."/>
            <person name="Howarth C."/>
            <person name="Jen D."/>
            <person name="Larson L."/>
            <person name="Lewis B."/>
            <person name="Mehta T."/>
            <person name="Park D."/>
            <person name="Pearson M."/>
            <person name="Roberts A."/>
            <person name="Saif S."/>
            <person name="Shea T."/>
            <person name="Shenoy N."/>
            <person name="Sisk P."/>
            <person name="Stolte C."/>
            <person name="Sykes S."/>
            <person name="Walk T."/>
            <person name="White J."/>
            <person name="Yandava C."/>
            <person name="Wirth D.F."/>
            <person name="Nusbaum C."/>
            <person name="Birren B."/>
        </authorList>
    </citation>
    <scope>NUCLEOTIDE SEQUENCE [LARGE SCALE GENOMIC DNA]</scope>
    <source>
        <strain evidence="2">RAJ116</strain>
    </source>
</reference>
<dbReference type="AlphaFoldDB" id="A0A0L0CUS4"/>
<dbReference type="Gene3D" id="3.40.50.1820">
    <property type="entry name" value="alpha/beta hydrolase"/>
    <property type="match status" value="1"/>
</dbReference>
<name>A0A0L0CUS4_PLAFA</name>
<keyword evidence="1" id="KW-0378">Hydrolase</keyword>
<gene>
    <name evidence="1" type="ORF">PFLG_00814</name>
</gene>
<dbReference type="Proteomes" id="UP000054566">
    <property type="component" value="Unassembled WGS sequence"/>
</dbReference>
<dbReference type="PANTHER" id="PTHR43358">
    <property type="entry name" value="ALPHA/BETA-HYDROLASE"/>
    <property type="match status" value="1"/>
</dbReference>
<sequence length="497" mass="59062">MFHLYELLMFFLRHPRDEYNEEFLGPIFMHFYDKNYYRKDLIIKNRRGEKLKCSFFTPFNYNENTPCVIYTHSASSCQLEVLDILHILLLCECSIFSYDCSGCGLSDGYYSTKGWNESQDLYLLLNHLHYVEKIKNFVLWGKYSGAVSSIIAAALYGNIKLLILDSPYVSLIELYKTTFHLNAKKKGEIFFKNVCLYLVRKQIKKKFHYDINNVCPIFFIEDITIPTIYIISKNDKIVHPVHSLYFAYKQQKAYKIFYISESSTQTYENFSYENKLTLAIKTILYGCSINSTEFKKVFDVYAYWKLFYSLKDKYENEFFFIDKLITKKLNQKNKIIKNVKKFILFKYESKTSLNSSTYFNQSTMDSIREFNTNENEYSEQKLFTENKCENYKINQYKHSGNISECLYSDIDIMTDDHKVTSNPFKDKHVDNLHNYNQTYGNIEEQQKESELLHMQSARSSLKSNKNTYKKSLTWDSKLQSSITYFKEDCPFQLLKND</sequence>
<dbReference type="OrthoDB" id="10249433at2759"/>
<evidence type="ECO:0000313" key="2">
    <source>
        <dbReference type="Proteomes" id="UP000054566"/>
    </source>
</evidence>
<dbReference type="SUPFAM" id="SSF53474">
    <property type="entry name" value="alpha/beta-Hydrolases"/>
    <property type="match status" value="1"/>
</dbReference>
<accession>A0A0L0CUS4</accession>
<evidence type="ECO:0000313" key="1">
    <source>
        <dbReference type="EMBL" id="KNC36048.1"/>
    </source>
</evidence>
<dbReference type="InterPro" id="IPR052920">
    <property type="entry name" value="DNA-binding_regulatory"/>
</dbReference>
<dbReference type="InterPro" id="IPR029058">
    <property type="entry name" value="AB_hydrolase_fold"/>
</dbReference>
<dbReference type="PANTHER" id="PTHR43358:SF4">
    <property type="entry name" value="ALPHA_BETA HYDROLASE FOLD-1 DOMAIN-CONTAINING PROTEIN"/>
    <property type="match status" value="1"/>
</dbReference>
<protein>
    <submittedName>
        <fullName evidence="1">Alpha/beta hydrolase fold-1 domain-containing protein</fullName>
    </submittedName>
</protein>
<dbReference type="GO" id="GO:0016787">
    <property type="term" value="F:hydrolase activity"/>
    <property type="evidence" value="ECO:0007669"/>
    <property type="project" value="UniProtKB-KW"/>
</dbReference>
<proteinExistence type="predicted"/>
<organism evidence="1 2">
    <name type="scientific">Plasmodium falciparum RAJ116</name>
    <dbReference type="NCBI Taxonomy" id="580058"/>
    <lineage>
        <taxon>Eukaryota</taxon>
        <taxon>Sar</taxon>
        <taxon>Alveolata</taxon>
        <taxon>Apicomplexa</taxon>
        <taxon>Aconoidasida</taxon>
        <taxon>Haemosporida</taxon>
        <taxon>Plasmodiidae</taxon>
        <taxon>Plasmodium</taxon>
        <taxon>Plasmodium (Laverania)</taxon>
    </lineage>
</organism>
<dbReference type="EMBL" id="GG663995">
    <property type="protein sequence ID" value="KNC36048.1"/>
    <property type="molecule type" value="Genomic_DNA"/>
</dbReference>
<reference evidence="2" key="1">
    <citation type="submission" date="2015-07" db="EMBL/GenBank/DDBJ databases">
        <title>Annotation of Plasmodium falciparum RAJ116.</title>
        <authorList>
            <consortium name="The Broad Institute Genome Sequencing Platform"/>
            <person name="Volkman S.K."/>
            <person name="Neafsey D.E."/>
            <person name="Dash A.P."/>
            <person name="Chitnis C.E."/>
            <person name="Hartl D.L."/>
            <person name="Young S.K."/>
            <person name="Zeng Q."/>
            <person name="Koehrsen M."/>
            <person name="Alvarado L."/>
            <person name="Berlin A."/>
            <person name="Borenstein D."/>
            <person name="Chapman S.B."/>
            <person name="Chen Z."/>
            <person name="Engels R."/>
            <person name="Freedman E."/>
            <person name="Gellesch M."/>
            <person name="Goldberg J."/>
            <person name="Griggs A."/>
            <person name="Gujja S."/>
            <person name="Heilman E.R."/>
            <person name="Heiman D.I."/>
            <person name="Howarth C."/>
            <person name="Jen D."/>
            <person name="Larson L."/>
            <person name="Mehta T."/>
            <person name="Neiman D."/>
            <person name="Park D."/>
            <person name="Pearson M."/>
            <person name="Roberts A."/>
            <person name="Saif S."/>
            <person name="Shea T."/>
            <person name="Shenoy N."/>
            <person name="Sisk P."/>
            <person name="Stolte C."/>
            <person name="Sykes S."/>
            <person name="Walk T."/>
            <person name="White J."/>
            <person name="Yandava C."/>
            <person name="Haas B."/>
            <person name="Henn M.R."/>
            <person name="Nusbaum C."/>
            <person name="Birren B."/>
        </authorList>
    </citation>
    <scope>NUCLEOTIDE SEQUENCE [LARGE SCALE GENOMIC DNA]</scope>
    <source>
        <strain evidence="2">RAJ116</strain>
    </source>
</reference>